<name>A0A6A2YIG1_HIBSY</name>
<feature type="domain" description="Retrovirus-related Pol polyprotein from transposon TNT 1-94-like beta-barrel" evidence="4">
    <location>
        <begin position="103"/>
        <end position="170"/>
    </location>
</feature>
<dbReference type="Pfam" id="PF22936">
    <property type="entry name" value="Pol_BBD"/>
    <property type="match status" value="1"/>
</dbReference>
<keyword evidence="1" id="KW-0064">Aspartyl protease</keyword>
<feature type="compositionally biased region" description="Low complexity" evidence="2">
    <location>
        <begin position="272"/>
        <end position="287"/>
    </location>
</feature>
<dbReference type="PANTHER" id="PTHR11439:SF489">
    <property type="entry name" value="RNA-DIRECTED DNA POLYMERASE"/>
    <property type="match status" value="1"/>
</dbReference>
<accession>A0A6A2YIG1</accession>
<reference evidence="5" key="1">
    <citation type="submission" date="2019-09" db="EMBL/GenBank/DDBJ databases">
        <title>Draft genome information of white flower Hibiscus syriacus.</title>
        <authorList>
            <person name="Kim Y.-M."/>
        </authorList>
    </citation>
    <scope>NUCLEOTIDE SEQUENCE [LARGE SCALE GENOMIC DNA]</scope>
    <source>
        <strain evidence="5">YM2019G1</strain>
    </source>
</reference>
<keyword evidence="1" id="KW-0645">Protease</keyword>
<evidence type="ECO:0000256" key="3">
    <source>
        <dbReference type="SAM" id="SignalP"/>
    </source>
</evidence>
<evidence type="ECO:0000256" key="2">
    <source>
        <dbReference type="SAM" id="MobiDB-lite"/>
    </source>
</evidence>
<proteinExistence type="predicted"/>
<feature type="signal peptide" evidence="3">
    <location>
        <begin position="1"/>
        <end position="22"/>
    </location>
</feature>
<dbReference type="Proteomes" id="UP000436088">
    <property type="component" value="Unassembled WGS sequence"/>
</dbReference>
<keyword evidence="1" id="KW-0378">Hydrolase</keyword>
<dbReference type="PANTHER" id="PTHR11439">
    <property type="entry name" value="GAG-POL-RELATED RETROTRANSPOSON"/>
    <property type="match status" value="1"/>
</dbReference>
<evidence type="ECO:0000313" key="5">
    <source>
        <dbReference type="EMBL" id="KAE8678139.1"/>
    </source>
</evidence>
<feature type="compositionally biased region" description="Polar residues" evidence="2">
    <location>
        <begin position="45"/>
        <end position="59"/>
    </location>
</feature>
<feature type="region of interest" description="Disordered" evidence="2">
    <location>
        <begin position="37"/>
        <end position="93"/>
    </location>
</feature>
<dbReference type="GO" id="GO:0004190">
    <property type="term" value="F:aspartic-type endopeptidase activity"/>
    <property type="evidence" value="ECO:0007669"/>
    <property type="project" value="UniProtKB-KW"/>
</dbReference>
<dbReference type="CDD" id="cd09272">
    <property type="entry name" value="RNase_HI_RT_Ty1"/>
    <property type="match status" value="1"/>
</dbReference>
<feature type="chain" id="PRO_5025634694" description="Retrovirus-related Pol polyprotein from transposon TNT 1-94-like beta-barrel domain-containing protein" evidence="3">
    <location>
        <begin position="23"/>
        <end position="447"/>
    </location>
</feature>
<organism evidence="5 6">
    <name type="scientific">Hibiscus syriacus</name>
    <name type="common">Rose of Sharon</name>
    <dbReference type="NCBI Taxonomy" id="106335"/>
    <lineage>
        <taxon>Eukaryota</taxon>
        <taxon>Viridiplantae</taxon>
        <taxon>Streptophyta</taxon>
        <taxon>Embryophyta</taxon>
        <taxon>Tracheophyta</taxon>
        <taxon>Spermatophyta</taxon>
        <taxon>Magnoliopsida</taxon>
        <taxon>eudicotyledons</taxon>
        <taxon>Gunneridae</taxon>
        <taxon>Pentapetalae</taxon>
        <taxon>rosids</taxon>
        <taxon>malvids</taxon>
        <taxon>Malvales</taxon>
        <taxon>Malvaceae</taxon>
        <taxon>Malvoideae</taxon>
        <taxon>Hibiscus</taxon>
    </lineage>
</organism>
<feature type="region of interest" description="Disordered" evidence="2">
    <location>
        <begin position="272"/>
        <end position="292"/>
    </location>
</feature>
<evidence type="ECO:0000313" key="6">
    <source>
        <dbReference type="Proteomes" id="UP000436088"/>
    </source>
</evidence>
<keyword evidence="6" id="KW-1185">Reference proteome</keyword>
<gene>
    <name evidence="5" type="ORF">F3Y22_tig00111440pilonHSYRG00037</name>
</gene>
<dbReference type="AlphaFoldDB" id="A0A6A2YIG1"/>
<evidence type="ECO:0000259" key="4">
    <source>
        <dbReference type="Pfam" id="PF22936"/>
    </source>
</evidence>
<dbReference type="EMBL" id="VEPZ02001343">
    <property type="protein sequence ID" value="KAE8678139.1"/>
    <property type="molecule type" value="Genomic_DNA"/>
</dbReference>
<feature type="compositionally biased region" description="Polar residues" evidence="2">
    <location>
        <begin position="75"/>
        <end position="93"/>
    </location>
</feature>
<keyword evidence="3" id="KW-0732">Signal</keyword>
<dbReference type="SUPFAM" id="SSF56672">
    <property type="entry name" value="DNA/RNA polymerases"/>
    <property type="match status" value="1"/>
</dbReference>
<evidence type="ECO:0000256" key="1">
    <source>
        <dbReference type="ARBA" id="ARBA00022750"/>
    </source>
</evidence>
<comment type="caution">
    <text evidence="5">The sequence shown here is derived from an EMBL/GenBank/DDBJ whole genome shotgun (WGS) entry which is preliminary data.</text>
</comment>
<dbReference type="InterPro" id="IPR054722">
    <property type="entry name" value="PolX-like_BBD"/>
</dbReference>
<sequence length="447" mass="49787">MKPGKSLATLMLAHLVAISSNSKTISKILLKSDTNRTHRLPGFTSIPTQDIIRSSPSNTRDNRSPFLHTQPPHRPNNSSQYRPPSPRQAQTNVATTHPSNITWLLDSGASHHVTTDLSNLTLHSPYDGTDEIMIGDGSGLPISHTGSTSFTTPSHSFSPSNVLCVPTMKRFHQCPGVDYSETLVQSSNLPLFVLFSTLRLVSVDHSDNLISTMPSFRELSLRMCLCLNLRDRDHPYHVYKLRKAIYGLKQAPHACQRKYIANLLNRTHMTKAKPAPTPLATSPTLTLQSGTPLSNPTEYRTIIGSLQYLSLTRPDVTYTVNKLSQFMHQPTSDHWNTVKCLLWYLCGTLEHGITLRQTSPLALHAYLDADLACNKDDFTSISAYIVYLGHNPISWRSKKQRTMARSSTEAKYQSVASTAAEIRWIFSLLPELADQLADALTKPLVHP</sequence>
<protein>
    <recommendedName>
        <fullName evidence="4">Retrovirus-related Pol polyprotein from transposon TNT 1-94-like beta-barrel domain-containing protein</fullName>
    </recommendedName>
</protein>
<dbReference type="InterPro" id="IPR043502">
    <property type="entry name" value="DNA/RNA_pol_sf"/>
</dbReference>